<feature type="domain" description="AAA+ ATPase" evidence="3">
    <location>
        <begin position="638"/>
        <end position="829"/>
    </location>
</feature>
<dbReference type="InterPro" id="IPR000182">
    <property type="entry name" value="GNAT_dom"/>
</dbReference>
<dbReference type="CDD" id="cd00267">
    <property type="entry name" value="ABC_ATPase"/>
    <property type="match status" value="1"/>
</dbReference>
<proteinExistence type="predicted"/>
<comment type="caution">
    <text evidence="4">The sequence shown here is derived from an EMBL/GenBank/DDBJ whole genome shotgun (WGS) entry which is preliminary data.</text>
</comment>
<protein>
    <recommendedName>
        <fullName evidence="3">AAA+ ATPase domain-containing protein</fullName>
    </recommendedName>
</protein>
<accession>A0A813E1F3</accession>
<feature type="domain" description="AAA+ ATPase" evidence="3">
    <location>
        <begin position="378"/>
        <end position="623"/>
    </location>
</feature>
<reference evidence="4" key="1">
    <citation type="submission" date="2021-02" db="EMBL/GenBank/DDBJ databases">
        <authorList>
            <person name="Dougan E. K."/>
            <person name="Rhodes N."/>
            <person name="Thang M."/>
            <person name="Chan C."/>
        </authorList>
    </citation>
    <scope>NUCLEOTIDE SEQUENCE</scope>
</reference>
<dbReference type="GO" id="GO:0016747">
    <property type="term" value="F:acyltransferase activity, transferring groups other than amino-acyl groups"/>
    <property type="evidence" value="ECO:0007669"/>
    <property type="project" value="InterPro"/>
</dbReference>
<dbReference type="InterPro" id="IPR003593">
    <property type="entry name" value="AAA+_ATPase"/>
</dbReference>
<sequence length="1803" mass="199855">MSTAFGGDETKWECRFCGYKPKALKFSTQQKRLHMKGHHQEHVIQGCFCSKVCKRCVKDELLLDGEKTSALLPDQGQAAETHQHLMSTAFGGGAPDETKWECRFCGYKPKALKFSTQQERLHMQGHHQEHVIQGCFSSVVCNRCVKGELLLDGEKTSARLPDQGQAAETHQHLMSTAFGGGAPGTTKTPHRFFSAVEREGASVAQAESFLQGVVSVPRVRRKKRWAKGVLRPIEIEKPATDDDHGATTVDDRATITDSLRGSKRQKVKHESHDESEKSAWAGFQRGGDLLAATKTRILDRGMDPALVLSVLSQSDRDGFMCFLEGLGQGKVAHQLTAGVAASGQDSSGCEVQVQPDLEPQRSSWQPPQVQLPEGIPDDFGVLLVQGPSGSGVTRMLQALREHLKVPSASNVFFNDSDAVASVVENARDVFPRVGLNDIRSWCRPYKCLSNGQRQRVRLARLLETANRHCGVVVDDLGAAVDEVDGRAIAHSLGLFFRGRGGGAPFRNALVGTHADLAAYLQPDWVVRVDGVDKPAELWKNPVPWSERRAQLELRMGSLGRCRLPTDPDPVPKPPRLSMLRRQLSQQHDEGFTCSTMQLSCTVRLDERVLAAAAAFELDFDGSCVCQVPLLPESLLNSTWRVGLVVGPSGSGKTTALRRVLSSTTAQLPGPSDINLPQGAERDHQAEATSGSWSWAAPWDPDQAVISQIPGDAATVQELLSLTELPRPSWQRPFVTLSTSEQARARLVRALCTAEAAHSAAPLLIDEFTTELDRAAAAKLCYALCEFFAGRSQSGIRIIFASVFEDVAAFLSPVLSWVMLTRSGKVVQGEQVAKHQEPPPTLPSEPNFCPPKLTAVLEAVEDNPTKQRLWKEYFEQHHYLSGELQNQAYVVVARDADSGTPIGFLAVKITPGRQFCSCHHGNSHCMMEHRLVVRPAWQGFGLGTKLSDEFGRRFTELGEKYVGKTAHPRLAVHRERSSQWQRHGKFMAAIDQLVVRSDGSAELRGPSLGFIRPSQKALVFGNVTTPTPSPAGCLDNCPPEALAALQEQLLHGVSGSCTAPFSATVSLPGARPGTWAVEGQVVFFRPHNKLVKASSRDKTLEFELRGLGLGQRLMLVSKKEGPDRLLLKRAAPGKAGRANIVYRVSADALRVAGFPSGGEAFKAVARLALGAEGAESEEANLEEAFRRLRDSVPLPPAADAPTDRLPRGFMSAIQNAQHLRVTFSHEYIAGMQPIDPARMRAISDHNEKVTADVATQSSKIEHLDQRNVVAIAVEAKAWAANATELKANLDQQAQLMKQMRIDAQIQDQQQSESFHEKYRFFIETIKADIRLLFGSLEKYVDLPQGKQSRSWDNMTYDLEMDLKTLSAANTGKDLLSVEPLAMLLNYRDAVASQLLSSLLFNKAVLDWDLKSERAYADGPMVEMAEVVVNIFSQTASLPAKLRPKALPSPFDPGPFTCDKKQLDREHGRHGQPEKGAPVGPAAPAILTQMQCRLLAVLREMQSLDKGLRHMHFAEKVHLRNRDGTGKNGAVDELKKEIDKWFDKCSQLEKELGSSKGTSRQQAKEMEVESLNTKLIEKEAANKKRVTQIHNYEGDVQSLKYELAALQREKGELADQNSKIAKDNLPVIDKMFALVNRSKEGVDRLNQDSNILASMFRRQVQDIKRIEGERDDISRELTKVQKQLAVEREKNFVKEGELQKKETLYLRTMAARKCIQDSYHEQRDRIVEVEKTMDKRECDRQELLKVVEGRDGEIKQFEEDLRRVQAHHRIEEMKEQREMCVQEYKRLTGKNLDFSKFPVAPTIPA</sequence>
<name>A0A813E1F3_POLGL</name>
<keyword evidence="5" id="KW-1185">Reference proteome</keyword>
<organism evidence="4 5">
    <name type="scientific">Polarella glacialis</name>
    <name type="common">Dinoflagellate</name>
    <dbReference type="NCBI Taxonomy" id="89957"/>
    <lineage>
        <taxon>Eukaryota</taxon>
        <taxon>Sar</taxon>
        <taxon>Alveolata</taxon>
        <taxon>Dinophyceae</taxon>
        <taxon>Suessiales</taxon>
        <taxon>Suessiaceae</taxon>
        <taxon>Polarella</taxon>
    </lineage>
</organism>
<dbReference type="OrthoDB" id="10623987at2759"/>
<dbReference type="GO" id="GO:0005886">
    <property type="term" value="C:plasma membrane"/>
    <property type="evidence" value="ECO:0007669"/>
    <property type="project" value="TreeGrafter"/>
</dbReference>
<feature type="region of interest" description="Disordered" evidence="2">
    <location>
        <begin position="258"/>
        <end position="278"/>
    </location>
</feature>
<feature type="compositionally biased region" description="Basic and acidic residues" evidence="2">
    <location>
        <begin position="1458"/>
        <end position="1471"/>
    </location>
</feature>
<feature type="region of interest" description="Disordered" evidence="2">
    <location>
        <begin position="667"/>
        <end position="692"/>
    </location>
</feature>
<dbReference type="InterPro" id="IPR049945">
    <property type="entry name" value="AAA_22"/>
</dbReference>
<dbReference type="SUPFAM" id="SSF52540">
    <property type="entry name" value="P-loop containing nucleoside triphosphate hydrolases"/>
    <property type="match status" value="2"/>
</dbReference>
<feature type="compositionally biased region" description="Basic and acidic residues" evidence="2">
    <location>
        <begin position="268"/>
        <end position="277"/>
    </location>
</feature>
<dbReference type="GO" id="GO:0022857">
    <property type="term" value="F:transmembrane transporter activity"/>
    <property type="evidence" value="ECO:0007669"/>
    <property type="project" value="TreeGrafter"/>
</dbReference>
<keyword evidence="1" id="KW-0175">Coiled coil</keyword>
<dbReference type="GO" id="GO:0016887">
    <property type="term" value="F:ATP hydrolysis activity"/>
    <property type="evidence" value="ECO:0007669"/>
    <property type="project" value="InterPro"/>
</dbReference>
<dbReference type="InterPro" id="IPR015854">
    <property type="entry name" value="ABC_transpr_LolD-like"/>
</dbReference>
<dbReference type="Gene3D" id="3.40.50.300">
    <property type="entry name" value="P-loop containing nucleotide triphosphate hydrolases"/>
    <property type="match status" value="2"/>
</dbReference>
<gene>
    <name evidence="4" type="ORF">PGLA1383_LOCUS14216</name>
</gene>
<dbReference type="EMBL" id="CAJNNV010008070">
    <property type="protein sequence ID" value="CAE8595710.1"/>
    <property type="molecule type" value="Genomic_DNA"/>
</dbReference>
<evidence type="ECO:0000259" key="3">
    <source>
        <dbReference type="SMART" id="SM00382"/>
    </source>
</evidence>
<dbReference type="InterPro" id="IPR016181">
    <property type="entry name" value="Acyl_CoA_acyltransferase"/>
</dbReference>
<dbReference type="SMART" id="SM00382">
    <property type="entry name" value="AAA"/>
    <property type="match status" value="2"/>
</dbReference>
<dbReference type="SUPFAM" id="SSF55729">
    <property type="entry name" value="Acyl-CoA N-acyltransferases (Nat)"/>
    <property type="match status" value="1"/>
</dbReference>
<dbReference type="PANTHER" id="PTHR24220">
    <property type="entry name" value="IMPORT ATP-BINDING PROTEIN"/>
    <property type="match status" value="1"/>
</dbReference>
<dbReference type="Proteomes" id="UP000654075">
    <property type="component" value="Unassembled WGS sequence"/>
</dbReference>
<feature type="region of interest" description="Disordered" evidence="2">
    <location>
        <begin position="1458"/>
        <end position="1478"/>
    </location>
</feature>
<evidence type="ECO:0000256" key="1">
    <source>
        <dbReference type="SAM" id="Coils"/>
    </source>
</evidence>
<evidence type="ECO:0000313" key="4">
    <source>
        <dbReference type="EMBL" id="CAE8595710.1"/>
    </source>
</evidence>
<feature type="coiled-coil region" evidence="1">
    <location>
        <begin position="1661"/>
        <end position="1688"/>
    </location>
</feature>
<dbReference type="Pfam" id="PF00583">
    <property type="entry name" value="Acetyltransf_1"/>
    <property type="match status" value="1"/>
</dbReference>
<dbReference type="Pfam" id="PF13401">
    <property type="entry name" value="AAA_22"/>
    <property type="match status" value="1"/>
</dbReference>
<evidence type="ECO:0000256" key="2">
    <source>
        <dbReference type="SAM" id="MobiDB-lite"/>
    </source>
</evidence>
<dbReference type="InterPro" id="IPR027417">
    <property type="entry name" value="P-loop_NTPase"/>
</dbReference>
<feature type="coiled-coil region" evidence="1">
    <location>
        <begin position="1587"/>
        <end position="1621"/>
    </location>
</feature>
<dbReference type="Gene3D" id="3.40.630.30">
    <property type="match status" value="1"/>
</dbReference>
<evidence type="ECO:0000313" key="5">
    <source>
        <dbReference type="Proteomes" id="UP000654075"/>
    </source>
</evidence>